<dbReference type="OrthoDB" id="5494042at2"/>
<dbReference type="STRING" id="866536.Belba_1083"/>
<accession>I3Z3A3</accession>
<dbReference type="InterPro" id="IPR047879">
    <property type="entry name" value="YjiT"/>
</dbReference>
<protein>
    <submittedName>
        <fullName evidence="1">Uncharacterized protein</fullName>
    </submittedName>
</protein>
<dbReference type="AlphaFoldDB" id="I3Z3A3"/>
<evidence type="ECO:0000313" key="1">
    <source>
        <dbReference type="EMBL" id="AFL83721.1"/>
    </source>
</evidence>
<evidence type="ECO:0000313" key="2">
    <source>
        <dbReference type="Proteomes" id="UP000006050"/>
    </source>
</evidence>
<dbReference type="eggNOG" id="ENOG502Z8ER">
    <property type="taxonomic scope" value="Bacteria"/>
</dbReference>
<keyword evidence="2" id="KW-1185">Reference proteome</keyword>
<organism evidence="1 2">
    <name type="scientific">Belliella baltica (strain DSM 15883 / CIP 108006 / LMG 21964 / BA134)</name>
    <dbReference type="NCBI Taxonomy" id="866536"/>
    <lineage>
        <taxon>Bacteria</taxon>
        <taxon>Pseudomonadati</taxon>
        <taxon>Bacteroidota</taxon>
        <taxon>Cytophagia</taxon>
        <taxon>Cytophagales</taxon>
        <taxon>Cyclobacteriaceae</taxon>
        <taxon>Belliella</taxon>
    </lineage>
</organism>
<gene>
    <name evidence="1" type="ordered locus">Belba_1083</name>
</gene>
<dbReference type="Proteomes" id="UP000006050">
    <property type="component" value="Chromosome"/>
</dbReference>
<dbReference type="RefSeq" id="WP_014771725.1">
    <property type="nucleotide sequence ID" value="NC_018010.1"/>
</dbReference>
<dbReference type="EMBL" id="CP003281">
    <property type="protein sequence ID" value="AFL83721.1"/>
    <property type="molecule type" value="Genomic_DNA"/>
</dbReference>
<dbReference type="HOGENOM" id="CLU_594053_0_0_10"/>
<name>I3Z3A3_BELBD</name>
<dbReference type="NCBIfam" id="NF038336">
    <property type="entry name" value="YjiT_fam"/>
    <property type="match status" value="1"/>
</dbReference>
<reference evidence="2" key="1">
    <citation type="submission" date="2012-06" db="EMBL/GenBank/DDBJ databases">
        <title>The complete genome of Belliella baltica DSM 15883.</title>
        <authorList>
            <person name="Lucas S."/>
            <person name="Copeland A."/>
            <person name="Lapidus A."/>
            <person name="Goodwin L."/>
            <person name="Pitluck S."/>
            <person name="Peters L."/>
            <person name="Mikhailova N."/>
            <person name="Davenport K."/>
            <person name="Kyrpides N."/>
            <person name="Mavromatis K."/>
            <person name="Pagani I."/>
            <person name="Ivanova N."/>
            <person name="Ovchinnikova G."/>
            <person name="Zeytun A."/>
            <person name="Detter J.C."/>
            <person name="Han C."/>
            <person name="Land M."/>
            <person name="Hauser L."/>
            <person name="Markowitz V."/>
            <person name="Cheng J.-F."/>
            <person name="Hugenholtz P."/>
            <person name="Woyke T."/>
            <person name="Wu D."/>
            <person name="Tindall B."/>
            <person name="Pomrenke H."/>
            <person name="Brambilla E."/>
            <person name="Klenk H.-P."/>
            <person name="Eisen J.A."/>
        </authorList>
    </citation>
    <scope>NUCLEOTIDE SEQUENCE [LARGE SCALE GENOMIC DNA]</scope>
    <source>
        <strain evidence="2">DSM 15883 / CIP 108006 / LMG 21964 / BA134</strain>
    </source>
</reference>
<proteinExistence type="predicted"/>
<sequence length="460" mass="53480">MGNVKNFMDFITRFLEKRKLKEPDGRPLYEYKISNGRYQALKALLKENWEDSQECNACFVLYSVEFLRSESSEGHLNWDCIFDSIGKGNLNFPASRSRIVENGFKYWKREIFQGQNREFLETLRFESGLPNSSLHDNNNLSSLIKSTFQLVESYRLSEDELIPFIEDRIDKYPIPMVLRQENFYGLVTKLCFKFLEFKEKYELASKSNPTEYLQNHRTNWRAEMPLKIEGDRMNEFFNKIISDISKLEKIEPLALRFETILTEINGEFIIKTLLSIPKGVYSHEAFGLKEDEFDTLPGYFSLNIEVEGKIKSLTSFTKINCGKISARGLDGFILPFDVINKEWVLTFSSENMELRVESEIAKYFKVQSSEPLVFIEENNGKWVFKGAAPLKIKELVCRVLIDESLYSIENLELQKVGKIVEGLTVYQVDSDCLINDINNQSAFWVKLAQEADNNKILDFS</sequence>
<dbReference type="KEGG" id="bbd:Belba_1083"/>